<evidence type="ECO:0000313" key="5">
    <source>
        <dbReference type="Proteomes" id="UP000184212"/>
    </source>
</evidence>
<dbReference type="InterPro" id="IPR011234">
    <property type="entry name" value="Fumarylacetoacetase-like_C"/>
</dbReference>
<dbReference type="PANTHER" id="PTHR42796">
    <property type="entry name" value="FUMARYLACETOACETATE HYDROLASE DOMAIN-CONTAINING PROTEIN 2A-RELATED"/>
    <property type="match status" value="1"/>
</dbReference>
<evidence type="ECO:0000313" key="4">
    <source>
        <dbReference type="EMBL" id="SHH88637.1"/>
    </source>
</evidence>
<keyword evidence="5" id="KW-1185">Reference proteome</keyword>
<protein>
    <submittedName>
        <fullName evidence="4">2-dehydro-3-deoxy-D-arabinonate dehydratase</fullName>
    </submittedName>
</protein>
<dbReference type="GO" id="GO:0046872">
    <property type="term" value="F:metal ion binding"/>
    <property type="evidence" value="ECO:0007669"/>
    <property type="project" value="UniProtKB-KW"/>
</dbReference>
<feature type="domain" description="Fumarylacetoacetase-like C-terminal" evidence="3">
    <location>
        <begin position="104"/>
        <end position="277"/>
    </location>
</feature>
<dbReference type="InterPro" id="IPR051121">
    <property type="entry name" value="FAH"/>
</dbReference>
<proteinExistence type="inferred from homology"/>
<organism evidence="4 5">
    <name type="scientific">Chryseolinea serpens</name>
    <dbReference type="NCBI Taxonomy" id="947013"/>
    <lineage>
        <taxon>Bacteria</taxon>
        <taxon>Pseudomonadati</taxon>
        <taxon>Bacteroidota</taxon>
        <taxon>Cytophagia</taxon>
        <taxon>Cytophagales</taxon>
        <taxon>Fulvivirgaceae</taxon>
        <taxon>Chryseolinea</taxon>
    </lineage>
</organism>
<name>A0A1M5WMA5_9BACT</name>
<dbReference type="PANTHER" id="PTHR42796:SF7">
    <property type="entry name" value="2-DEHYDRO-3-DEOXY-D-ARABINONATE DEHYDRATASE"/>
    <property type="match status" value="1"/>
</dbReference>
<keyword evidence="2" id="KW-0479">Metal-binding</keyword>
<dbReference type="EMBL" id="FQWQ01000005">
    <property type="protein sequence ID" value="SHH88637.1"/>
    <property type="molecule type" value="Genomic_DNA"/>
</dbReference>
<dbReference type="Gene3D" id="3.90.850.10">
    <property type="entry name" value="Fumarylacetoacetase-like, C-terminal domain"/>
    <property type="match status" value="1"/>
</dbReference>
<dbReference type="RefSeq" id="WP_073141731.1">
    <property type="nucleotide sequence ID" value="NZ_FQWQ01000005.1"/>
</dbReference>
<dbReference type="Pfam" id="PF01557">
    <property type="entry name" value="FAA_hydrolase"/>
    <property type="match status" value="1"/>
</dbReference>
<sequence length="280" mass="31579">MHLYKTKQGILVRQDQNYFLLNEDWDMLVNQRYLHAHLEESIGKATPFKEDIDVFLTHHLVAPIGKQEVWAAGVTYLRSRDARMEESKESGGADFYQLVYEADRPEIFFKATPHRVVGHGHRVNIRRDSTWNVPEPELTLFINAYGEIQGYTVGNDMSSRSIEGENPLYLPQAKVYDKSCAIGPGLYVPSAPISSETQISIVIRRGAKEMYAASIQLNRMKRTLPELADYLYRGCSFPHGCYLMTGTGLVPGSDFTLQKNDEVSITIDGIGTLVNTVSEL</sequence>
<dbReference type="AlphaFoldDB" id="A0A1M5WMA5"/>
<gene>
    <name evidence="4" type="ORF">SAMN04488109_5829</name>
</gene>
<evidence type="ECO:0000259" key="3">
    <source>
        <dbReference type="Pfam" id="PF01557"/>
    </source>
</evidence>
<dbReference type="GO" id="GO:0044281">
    <property type="term" value="P:small molecule metabolic process"/>
    <property type="evidence" value="ECO:0007669"/>
    <property type="project" value="UniProtKB-ARBA"/>
</dbReference>
<dbReference type="OrthoDB" id="9779415at2"/>
<dbReference type="Proteomes" id="UP000184212">
    <property type="component" value="Unassembled WGS sequence"/>
</dbReference>
<reference evidence="4 5" key="1">
    <citation type="submission" date="2016-11" db="EMBL/GenBank/DDBJ databases">
        <authorList>
            <person name="Jaros S."/>
            <person name="Januszkiewicz K."/>
            <person name="Wedrychowicz H."/>
        </authorList>
    </citation>
    <scope>NUCLEOTIDE SEQUENCE [LARGE SCALE GENOMIC DNA]</scope>
    <source>
        <strain evidence="4 5">DSM 24574</strain>
    </source>
</reference>
<comment type="similarity">
    <text evidence="1">Belongs to the FAH family.</text>
</comment>
<dbReference type="InterPro" id="IPR036663">
    <property type="entry name" value="Fumarylacetoacetase_C_sf"/>
</dbReference>
<evidence type="ECO:0000256" key="1">
    <source>
        <dbReference type="ARBA" id="ARBA00010211"/>
    </source>
</evidence>
<dbReference type="GO" id="GO:0003824">
    <property type="term" value="F:catalytic activity"/>
    <property type="evidence" value="ECO:0007669"/>
    <property type="project" value="InterPro"/>
</dbReference>
<accession>A0A1M5WMA5</accession>
<dbReference type="SUPFAM" id="SSF56529">
    <property type="entry name" value="FAH"/>
    <property type="match status" value="1"/>
</dbReference>
<evidence type="ECO:0000256" key="2">
    <source>
        <dbReference type="ARBA" id="ARBA00022723"/>
    </source>
</evidence>
<dbReference type="STRING" id="947013.SAMN04488109_5829"/>